<sequence length="271" mass="30168">MSNEPIDPKSSARAFYAVQLKRLRTERKLTQAELGGHPAVMVSDKLIGHVENCYRPPTLRLSKGLDRAFDIREFFEGLYAAIKRESGIPSQFWDYAEQEALACGIKSYQNFLIQGLLQTEEYAREVLRVGQRPDRLDELVAARLNRQEILRGDVPPWLTVLLDESVIRRVVGDSGVMQRQLQHLLRLMQEPNITIRVVPAGAPVYLSGAFNLLSFHEGPGIAYVEGVGGHGQIIEPGRQVSDLEVLFDQAGAQALPVGDSAKLIQAVLEDL</sequence>
<dbReference type="Gene3D" id="1.10.260.40">
    <property type="entry name" value="lambda repressor-like DNA-binding domains"/>
    <property type="match status" value="1"/>
</dbReference>
<organism evidence="2 3">
    <name type="scientific">Actinoallomurus vinaceus</name>
    <dbReference type="NCBI Taxonomy" id="1080074"/>
    <lineage>
        <taxon>Bacteria</taxon>
        <taxon>Bacillati</taxon>
        <taxon>Actinomycetota</taxon>
        <taxon>Actinomycetes</taxon>
        <taxon>Streptosporangiales</taxon>
        <taxon>Thermomonosporaceae</taxon>
        <taxon>Actinoallomurus</taxon>
    </lineage>
</organism>
<dbReference type="InterPro" id="IPR043917">
    <property type="entry name" value="DUF5753"/>
</dbReference>
<evidence type="ECO:0000313" key="2">
    <source>
        <dbReference type="EMBL" id="GAA4621414.1"/>
    </source>
</evidence>
<keyword evidence="3" id="KW-1185">Reference proteome</keyword>
<dbReference type="Proteomes" id="UP001501442">
    <property type="component" value="Unassembled WGS sequence"/>
</dbReference>
<proteinExistence type="predicted"/>
<name>A0ABP8U3M7_9ACTN</name>
<feature type="domain" description="DUF5753" evidence="1">
    <location>
        <begin position="94"/>
        <end position="265"/>
    </location>
</feature>
<dbReference type="EMBL" id="BAABHK010000001">
    <property type="protein sequence ID" value="GAA4621414.1"/>
    <property type="molecule type" value="Genomic_DNA"/>
</dbReference>
<evidence type="ECO:0000313" key="3">
    <source>
        <dbReference type="Proteomes" id="UP001501442"/>
    </source>
</evidence>
<evidence type="ECO:0000259" key="1">
    <source>
        <dbReference type="Pfam" id="PF19054"/>
    </source>
</evidence>
<dbReference type="RefSeq" id="WP_345429355.1">
    <property type="nucleotide sequence ID" value="NZ_BAABHK010000001.1"/>
</dbReference>
<dbReference type="Pfam" id="PF19054">
    <property type="entry name" value="DUF5753"/>
    <property type="match status" value="1"/>
</dbReference>
<dbReference type="InterPro" id="IPR010982">
    <property type="entry name" value="Lambda_DNA-bd_dom_sf"/>
</dbReference>
<protein>
    <submittedName>
        <fullName evidence="2">Helix-turn-helix transcriptional regulator</fullName>
    </submittedName>
</protein>
<reference evidence="3" key="1">
    <citation type="journal article" date="2019" name="Int. J. Syst. Evol. Microbiol.">
        <title>The Global Catalogue of Microorganisms (GCM) 10K type strain sequencing project: providing services to taxonomists for standard genome sequencing and annotation.</title>
        <authorList>
            <consortium name="The Broad Institute Genomics Platform"/>
            <consortium name="The Broad Institute Genome Sequencing Center for Infectious Disease"/>
            <person name="Wu L."/>
            <person name="Ma J."/>
        </authorList>
    </citation>
    <scope>NUCLEOTIDE SEQUENCE [LARGE SCALE GENOMIC DNA]</scope>
    <source>
        <strain evidence="3">JCM 17939</strain>
    </source>
</reference>
<comment type="caution">
    <text evidence="2">The sequence shown here is derived from an EMBL/GenBank/DDBJ whole genome shotgun (WGS) entry which is preliminary data.</text>
</comment>
<gene>
    <name evidence="2" type="ORF">GCM10023196_009490</name>
</gene>
<accession>A0ABP8U3M7</accession>